<feature type="compositionally biased region" description="Low complexity" evidence="1">
    <location>
        <begin position="160"/>
        <end position="170"/>
    </location>
</feature>
<evidence type="ECO:0000313" key="2">
    <source>
        <dbReference type="EMBL" id="GAA1118999.1"/>
    </source>
</evidence>
<feature type="compositionally biased region" description="Low complexity" evidence="1">
    <location>
        <begin position="178"/>
        <end position="193"/>
    </location>
</feature>
<proteinExistence type="predicted"/>
<dbReference type="RefSeq" id="WP_344627648.1">
    <property type="nucleotide sequence ID" value="NZ_BAAALD010000111.1"/>
</dbReference>
<protein>
    <submittedName>
        <fullName evidence="2">Uncharacterized protein</fullName>
    </submittedName>
</protein>
<dbReference type="Proteomes" id="UP001499987">
    <property type="component" value="Unassembled WGS sequence"/>
</dbReference>
<evidence type="ECO:0000256" key="1">
    <source>
        <dbReference type="SAM" id="MobiDB-lite"/>
    </source>
</evidence>
<accession>A0ABN1U5M4</accession>
<feature type="compositionally biased region" description="Low complexity" evidence="1">
    <location>
        <begin position="134"/>
        <end position="149"/>
    </location>
</feature>
<organism evidence="2 3">
    <name type="scientific">Kitasatospora arboriphila</name>
    <dbReference type="NCBI Taxonomy" id="258052"/>
    <lineage>
        <taxon>Bacteria</taxon>
        <taxon>Bacillati</taxon>
        <taxon>Actinomycetota</taxon>
        <taxon>Actinomycetes</taxon>
        <taxon>Kitasatosporales</taxon>
        <taxon>Streptomycetaceae</taxon>
        <taxon>Kitasatospora</taxon>
    </lineage>
</organism>
<feature type="region of interest" description="Disordered" evidence="1">
    <location>
        <begin position="127"/>
        <end position="205"/>
    </location>
</feature>
<name>A0ABN1U5M4_9ACTN</name>
<comment type="caution">
    <text evidence="2">The sequence shown here is derived from an EMBL/GenBank/DDBJ whole genome shotgun (WGS) entry which is preliminary data.</text>
</comment>
<gene>
    <name evidence="2" type="ORF">GCM10009663_68700</name>
</gene>
<sequence length="250" mass="24522">MRHRHAAPPRPDRPRGGPPHRDVRRRAGKLAAGGAILAQLWGFGLGICDAAAAEGPGPGLIDQVGAPALLHRLGGDAVPVVEQQTGPVEEVLRDRIRVDGLPLPGQAATVPDAFAIAAVLLPAVPPSPRGDGGAVSAPAAAPDASAAPGPADPSAPPAPTGATPAEGAVPAPRPAAEPAPALRPAGARAPAARGTSADRPRPAAGEDAFGAAPAVRAEGADAVAVAVPILAGLLLTALATYKHRGLPSGH</sequence>
<feature type="compositionally biased region" description="Pro residues" evidence="1">
    <location>
        <begin position="150"/>
        <end position="159"/>
    </location>
</feature>
<feature type="compositionally biased region" description="Basic and acidic residues" evidence="1">
    <location>
        <begin position="10"/>
        <end position="21"/>
    </location>
</feature>
<keyword evidence="3" id="KW-1185">Reference proteome</keyword>
<evidence type="ECO:0000313" key="3">
    <source>
        <dbReference type="Proteomes" id="UP001499987"/>
    </source>
</evidence>
<dbReference type="EMBL" id="BAAALD010000111">
    <property type="protein sequence ID" value="GAA1118999.1"/>
    <property type="molecule type" value="Genomic_DNA"/>
</dbReference>
<reference evidence="2 3" key="1">
    <citation type="journal article" date="2019" name="Int. J. Syst. Evol. Microbiol.">
        <title>The Global Catalogue of Microorganisms (GCM) 10K type strain sequencing project: providing services to taxonomists for standard genome sequencing and annotation.</title>
        <authorList>
            <consortium name="The Broad Institute Genomics Platform"/>
            <consortium name="The Broad Institute Genome Sequencing Center for Infectious Disease"/>
            <person name="Wu L."/>
            <person name="Ma J."/>
        </authorList>
    </citation>
    <scope>NUCLEOTIDE SEQUENCE [LARGE SCALE GENOMIC DNA]</scope>
    <source>
        <strain evidence="2 3">JCM 13002</strain>
    </source>
</reference>
<feature type="region of interest" description="Disordered" evidence="1">
    <location>
        <begin position="1"/>
        <end position="25"/>
    </location>
</feature>